<evidence type="ECO:0000256" key="3">
    <source>
        <dbReference type="ARBA" id="ARBA00038412"/>
    </source>
</evidence>
<keyword evidence="6" id="KW-0255">Endonuclease</keyword>
<dbReference type="SMART" id="SM00507">
    <property type="entry name" value="HNHc"/>
    <property type="match status" value="1"/>
</dbReference>
<evidence type="ECO:0000259" key="5">
    <source>
        <dbReference type="SMART" id="SM00507"/>
    </source>
</evidence>
<accession>A0A285G9Z6</accession>
<evidence type="ECO:0000256" key="1">
    <source>
        <dbReference type="ARBA" id="ARBA00022722"/>
    </source>
</evidence>
<evidence type="ECO:0000313" key="6">
    <source>
        <dbReference type="EMBL" id="SNY19356.1"/>
    </source>
</evidence>
<organism evidence="6 7">
    <name type="scientific">Orenia metallireducens</name>
    <dbReference type="NCBI Taxonomy" id="1413210"/>
    <lineage>
        <taxon>Bacteria</taxon>
        <taxon>Bacillati</taxon>
        <taxon>Bacillota</taxon>
        <taxon>Clostridia</taxon>
        <taxon>Halanaerobiales</taxon>
        <taxon>Halobacteroidaceae</taxon>
        <taxon>Orenia</taxon>
    </lineage>
</organism>
<reference evidence="7" key="1">
    <citation type="submission" date="2017-09" db="EMBL/GenBank/DDBJ databases">
        <authorList>
            <person name="Varghese N."/>
            <person name="Submissions S."/>
        </authorList>
    </citation>
    <scope>NUCLEOTIDE SEQUENCE [LARGE SCALE GENOMIC DNA]</scope>
    <source>
        <strain evidence="7">MSL47</strain>
    </source>
</reference>
<protein>
    <recommendedName>
        <fullName evidence="4">Putative HNH nuclease YajD</fullName>
    </recommendedName>
</protein>
<keyword evidence="7" id="KW-1185">Reference proteome</keyword>
<dbReference type="EMBL" id="OBDZ01000005">
    <property type="protein sequence ID" value="SNY19356.1"/>
    <property type="molecule type" value="Genomic_DNA"/>
</dbReference>
<dbReference type="Gene3D" id="1.10.30.50">
    <property type="match status" value="1"/>
</dbReference>
<evidence type="ECO:0000256" key="2">
    <source>
        <dbReference type="ARBA" id="ARBA00022801"/>
    </source>
</evidence>
<dbReference type="GO" id="GO:0004519">
    <property type="term" value="F:endonuclease activity"/>
    <property type="evidence" value="ECO:0007669"/>
    <property type="project" value="UniProtKB-KW"/>
</dbReference>
<gene>
    <name evidence="6" type="ORF">SAMN06265827_105105</name>
</gene>
<keyword evidence="2" id="KW-0378">Hydrolase</keyword>
<name>A0A285G9Z6_9FIRM</name>
<sequence length="102" mass="12143">MKAIKAGDVRKFYKSAIWQAVRKQVLIRDNHECQKCKEEGRYSKADCVHHIKHLREFPLLALVLSNLISLCNACHNEEHPEKYEKFKSNWVKKNKPDIPERW</sequence>
<dbReference type="GO" id="GO:0005829">
    <property type="term" value="C:cytosol"/>
    <property type="evidence" value="ECO:0007669"/>
    <property type="project" value="TreeGrafter"/>
</dbReference>
<dbReference type="PANTHER" id="PTHR41286">
    <property type="entry name" value="HNH NUCLEASE YAJD-RELATED"/>
    <property type="match status" value="1"/>
</dbReference>
<evidence type="ECO:0000256" key="4">
    <source>
        <dbReference type="ARBA" id="ARBA00040194"/>
    </source>
</evidence>
<dbReference type="InterPro" id="IPR002711">
    <property type="entry name" value="HNH"/>
</dbReference>
<dbReference type="RefSeq" id="WP_253250677.1">
    <property type="nucleotide sequence ID" value="NZ_OBDZ01000005.1"/>
</dbReference>
<dbReference type="GO" id="GO:0008270">
    <property type="term" value="F:zinc ion binding"/>
    <property type="evidence" value="ECO:0007669"/>
    <property type="project" value="InterPro"/>
</dbReference>
<proteinExistence type="inferred from homology"/>
<keyword evidence="1" id="KW-0540">Nuclease</keyword>
<dbReference type="Proteomes" id="UP000219573">
    <property type="component" value="Unassembled WGS sequence"/>
</dbReference>
<dbReference type="GO" id="GO:0003676">
    <property type="term" value="F:nucleic acid binding"/>
    <property type="evidence" value="ECO:0007669"/>
    <property type="project" value="InterPro"/>
</dbReference>
<dbReference type="Pfam" id="PF01844">
    <property type="entry name" value="HNH"/>
    <property type="match status" value="1"/>
</dbReference>
<dbReference type="InterPro" id="IPR003615">
    <property type="entry name" value="HNH_nuc"/>
</dbReference>
<dbReference type="CDD" id="cd00085">
    <property type="entry name" value="HNHc"/>
    <property type="match status" value="1"/>
</dbReference>
<evidence type="ECO:0000313" key="7">
    <source>
        <dbReference type="Proteomes" id="UP000219573"/>
    </source>
</evidence>
<dbReference type="PANTHER" id="PTHR41286:SF1">
    <property type="entry name" value="HNH NUCLEASE YAJD-RELATED"/>
    <property type="match status" value="1"/>
</dbReference>
<dbReference type="GO" id="GO:0016787">
    <property type="term" value="F:hydrolase activity"/>
    <property type="evidence" value="ECO:0007669"/>
    <property type="project" value="UniProtKB-KW"/>
</dbReference>
<dbReference type="AlphaFoldDB" id="A0A285G9Z6"/>
<feature type="domain" description="HNH nuclease" evidence="5">
    <location>
        <begin position="20"/>
        <end position="76"/>
    </location>
</feature>
<comment type="similarity">
    <text evidence="3">Belongs to the HNH nuclease family.</text>
</comment>